<comment type="function">
    <text evidence="9">Involved in pyrimidine base degradation. Catalyzes physiologically the reduction of uracil to 5,6-dihydrouracil (DHU) by using NADH as a specific cosubstrate. It also catalyzes the reverse reaction and the reduction of thymine to 5,6-dihydrothymine (DHT).</text>
</comment>
<gene>
    <name evidence="13" type="ordered locus">Spiaf_0539</name>
</gene>
<dbReference type="OrthoDB" id="9794954at2"/>
<proteinExistence type="predicted"/>
<dbReference type="PATRIC" id="fig|889378.3.peg.550"/>
<evidence type="ECO:0000256" key="4">
    <source>
        <dbReference type="ARBA" id="ARBA00022643"/>
    </source>
</evidence>
<keyword evidence="4" id="KW-0288">FMN</keyword>
<evidence type="ECO:0000256" key="8">
    <source>
        <dbReference type="ARBA" id="ARBA00048792"/>
    </source>
</evidence>
<dbReference type="RefSeq" id="WP_014454639.1">
    <property type="nucleotide sequence ID" value="NC_017098.1"/>
</dbReference>
<dbReference type="InterPro" id="IPR012135">
    <property type="entry name" value="Dihydroorotate_DH_1_2"/>
</dbReference>
<dbReference type="GO" id="GO:0004152">
    <property type="term" value="F:dihydroorotate dehydrogenase activity"/>
    <property type="evidence" value="ECO:0007669"/>
    <property type="project" value="InterPro"/>
</dbReference>
<dbReference type="GO" id="GO:0006212">
    <property type="term" value="P:uracil catabolic process"/>
    <property type="evidence" value="ECO:0007669"/>
    <property type="project" value="TreeGrafter"/>
</dbReference>
<dbReference type="STRING" id="889378.Spiaf_0539"/>
<dbReference type="EMBL" id="CP003282">
    <property type="protein sequence ID" value="AFG36642.1"/>
    <property type="molecule type" value="Genomic_DNA"/>
</dbReference>
<dbReference type="EC" id="1.3.1.1" evidence="11"/>
<comment type="catalytic activity">
    <reaction evidence="7">
        <text>5,6-dihydrothymine + NAD(+) = thymine + NADH + H(+)</text>
        <dbReference type="Rhea" id="RHEA:28791"/>
        <dbReference type="ChEBI" id="CHEBI:15378"/>
        <dbReference type="ChEBI" id="CHEBI:17821"/>
        <dbReference type="ChEBI" id="CHEBI:27468"/>
        <dbReference type="ChEBI" id="CHEBI:57540"/>
        <dbReference type="ChEBI" id="CHEBI:57945"/>
        <dbReference type="EC" id="1.3.1.1"/>
    </reaction>
</comment>
<reference evidence="14" key="1">
    <citation type="journal article" date="2013" name="Stand. Genomic Sci.">
        <title>Complete genome sequence of the halophilic bacterium Spirochaeta africana type strain (Z-7692(T)) from the alkaline Lake Magadi in the East African Rift.</title>
        <authorList>
            <person name="Liolos K."/>
            <person name="Abt B."/>
            <person name="Scheuner C."/>
            <person name="Teshima H."/>
            <person name="Held B."/>
            <person name="Lapidus A."/>
            <person name="Nolan M."/>
            <person name="Lucas S."/>
            <person name="Deshpande S."/>
            <person name="Cheng J.F."/>
            <person name="Tapia R."/>
            <person name="Goodwin L.A."/>
            <person name="Pitluck S."/>
            <person name="Pagani I."/>
            <person name="Ivanova N."/>
            <person name="Mavromatis K."/>
            <person name="Mikhailova N."/>
            <person name="Huntemann M."/>
            <person name="Pati A."/>
            <person name="Chen A."/>
            <person name="Palaniappan K."/>
            <person name="Land M."/>
            <person name="Rohde M."/>
            <person name="Tindall B.J."/>
            <person name="Detter J.C."/>
            <person name="Goker M."/>
            <person name="Bristow J."/>
            <person name="Eisen J.A."/>
            <person name="Markowitz V."/>
            <person name="Hugenholtz P."/>
            <person name="Woyke T."/>
            <person name="Klenk H.P."/>
            <person name="Kyrpides N.C."/>
        </authorList>
    </citation>
    <scope>NUCLEOTIDE SEQUENCE</scope>
    <source>
        <strain evidence="14">ATCC 700263 / DSM 8902 / Z-7692</strain>
    </source>
</reference>
<dbReference type="PIRSF" id="PIRSF000164">
    <property type="entry name" value="DHO_oxidase"/>
    <property type="match status" value="1"/>
</dbReference>
<evidence type="ECO:0000256" key="9">
    <source>
        <dbReference type="ARBA" id="ARBA00049578"/>
    </source>
</evidence>
<dbReference type="GO" id="GO:0005737">
    <property type="term" value="C:cytoplasm"/>
    <property type="evidence" value="ECO:0007669"/>
    <property type="project" value="InterPro"/>
</dbReference>
<evidence type="ECO:0000256" key="7">
    <source>
        <dbReference type="ARBA" id="ARBA00047685"/>
    </source>
</evidence>
<accession>H9UGJ9</accession>
<evidence type="ECO:0000256" key="5">
    <source>
        <dbReference type="ARBA" id="ARBA00022975"/>
    </source>
</evidence>
<dbReference type="PANTHER" id="PTHR43073:SF2">
    <property type="entry name" value="DIHYDROPYRIMIDINE DEHYDROGENASE [NADP(+)]"/>
    <property type="match status" value="1"/>
</dbReference>
<dbReference type="SUPFAM" id="SSF51395">
    <property type="entry name" value="FMN-linked oxidoreductases"/>
    <property type="match status" value="1"/>
</dbReference>
<protein>
    <recommendedName>
        <fullName evidence="11">dihydrouracil dehydrogenase (NAD(+))</fullName>
        <ecNumber evidence="11">1.3.1.1</ecNumber>
    </recommendedName>
</protein>
<keyword evidence="5" id="KW-0665">Pyrimidine biosynthesis</keyword>
<dbReference type="InterPro" id="IPR005720">
    <property type="entry name" value="Dihydroorotate_DH_cat"/>
</dbReference>
<evidence type="ECO:0000256" key="10">
    <source>
        <dbReference type="ARBA" id="ARBA00049714"/>
    </source>
</evidence>
<keyword evidence="3" id="KW-0285">Flavoprotein</keyword>
<comment type="pathway">
    <text evidence="2">Pyrimidine metabolism; UMP biosynthesis via de novo pathway.</text>
</comment>
<evidence type="ECO:0000256" key="2">
    <source>
        <dbReference type="ARBA" id="ARBA00004725"/>
    </source>
</evidence>
<dbReference type="InterPro" id="IPR013785">
    <property type="entry name" value="Aldolase_TIM"/>
</dbReference>
<evidence type="ECO:0000259" key="12">
    <source>
        <dbReference type="Pfam" id="PF01180"/>
    </source>
</evidence>
<dbReference type="Pfam" id="PF01180">
    <property type="entry name" value="DHO_dh"/>
    <property type="match status" value="1"/>
</dbReference>
<dbReference type="GO" id="GO:0004159">
    <property type="term" value="F:dihydropyrimidine dehydrogenase (NAD+) activity"/>
    <property type="evidence" value="ECO:0007669"/>
    <property type="project" value="UniProtKB-EC"/>
</dbReference>
<dbReference type="HOGENOM" id="CLU_042042_4_0_12"/>
<dbReference type="eggNOG" id="COG0167">
    <property type="taxonomic scope" value="Bacteria"/>
</dbReference>
<dbReference type="NCBIfam" id="NF005741">
    <property type="entry name" value="PRK07565.1"/>
    <property type="match status" value="1"/>
</dbReference>
<comment type="cofactor">
    <cofactor evidence="1">
        <name>FMN</name>
        <dbReference type="ChEBI" id="CHEBI:58210"/>
    </cofactor>
</comment>
<keyword evidence="6" id="KW-0560">Oxidoreductase</keyword>
<evidence type="ECO:0000256" key="6">
    <source>
        <dbReference type="ARBA" id="ARBA00023002"/>
    </source>
</evidence>
<dbReference type="UniPathway" id="UPA00070"/>
<dbReference type="Proteomes" id="UP000007383">
    <property type="component" value="Chromosome"/>
</dbReference>
<dbReference type="GO" id="GO:0006210">
    <property type="term" value="P:thymine catabolic process"/>
    <property type="evidence" value="ECO:0007669"/>
    <property type="project" value="TreeGrafter"/>
</dbReference>
<dbReference type="PANTHER" id="PTHR43073">
    <property type="entry name" value="DIHYDROPYRIMIDINE DEHYDROGENASE [NADP(+)]"/>
    <property type="match status" value="1"/>
</dbReference>
<evidence type="ECO:0000256" key="11">
    <source>
        <dbReference type="ARBA" id="ARBA00049728"/>
    </source>
</evidence>
<name>H9UGJ9_SPIAZ</name>
<dbReference type="GO" id="GO:0050661">
    <property type="term" value="F:NADP binding"/>
    <property type="evidence" value="ECO:0007669"/>
    <property type="project" value="TreeGrafter"/>
</dbReference>
<evidence type="ECO:0000313" key="14">
    <source>
        <dbReference type="Proteomes" id="UP000007383"/>
    </source>
</evidence>
<dbReference type="Gene3D" id="3.20.20.70">
    <property type="entry name" value="Aldolase class I"/>
    <property type="match status" value="1"/>
</dbReference>
<comment type="subunit">
    <text evidence="10">Heterotetramer of 2 PreA and 2 PreT subunits.</text>
</comment>
<sequence>MANLQTTYMGIPVRNPLVVGACSLTSHMDSIKKVEEAGAGALVISSLFEEQINLQKARMEEELSMHDNLDAEMGDLFPDVEHGGPQEHLYWVKKAKEAVSIPVIASLNCTAEATWVEWAKKLEDTGVDGLELNFFALPLDADQTAEAVESQQLRILQLVLGAVKVPVSVKLSPFYTSPLNVVKRMSEAGVKGAVLFNRMFHPTFDIEKEASRTPFNLSHSDDHRLPLRYAGLLHDAVSLDVCSSNGIHSSKDAVEVLLAGAQVFQVVSTLYKNKLEVIQSIVGGIEKWMDGKGYADLDAFRGKLSAKNTNDRWDYRRAQYVRTLLNADQHVARPAL</sequence>
<dbReference type="AlphaFoldDB" id="H9UGJ9"/>
<evidence type="ECO:0000256" key="3">
    <source>
        <dbReference type="ARBA" id="ARBA00022630"/>
    </source>
</evidence>
<keyword evidence="14" id="KW-1185">Reference proteome</keyword>
<dbReference type="KEGG" id="sfc:Spiaf_0539"/>
<evidence type="ECO:0000256" key="1">
    <source>
        <dbReference type="ARBA" id="ARBA00001917"/>
    </source>
</evidence>
<dbReference type="GO" id="GO:0002058">
    <property type="term" value="F:uracil binding"/>
    <property type="evidence" value="ECO:0007669"/>
    <property type="project" value="TreeGrafter"/>
</dbReference>
<feature type="domain" description="Dihydroorotate dehydrogenase catalytic" evidence="12">
    <location>
        <begin position="73"/>
        <end position="289"/>
    </location>
</feature>
<comment type="catalytic activity">
    <reaction evidence="8">
        <text>5,6-dihydrouracil + NAD(+) = uracil + NADH + H(+)</text>
        <dbReference type="Rhea" id="RHEA:20189"/>
        <dbReference type="ChEBI" id="CHEBI:15378"/>
        <dbReference type="ChEBI" id="CHEBI:15901"/>
        <dbReference type="ChEBI" id="CHEBI:17568"/>
        <dbReference type="ChEBI" id="CHEBI:57540"/>
        <dbReference type="ChEBI" id="CHEBI:57945"/>
        <dbReference type="EC" id="1.3.1.1"/>
    </reaction>
</comment>
<evidence type="ECO:0000313" key="13">
    <source>
        <dbReference type="EMBL" id="AFG36642.1"/>
    </source>
</evidence>
<dbReference type="GO" id="GO:0044205">
    <property type="term" value="P:'de novo' UMP biosynthetic process"/>
    <property type="evidence" value="ECO:0007669"/>
    <property type="project" value="UniProtKB-UniPathway"/>
</dbReference>
<organism evidence="13 14">
    <name type="scientific">Spirochaeta africana (strain ATCC 700263 / DSM 8902 / Z-7692)</name>
    <dbReference type="NCBI Taxonomy" id="889378"/>
    <lineage>
        <taxon>Bacteria</taxon>
        <taxon>Pseudomonadati</taxon>
        <taxon>Spirochaetota</taxon>
        <taxon>Spirochaetia</taxon>
        <taxon>Spirochaetales</taxon>
        <taxon>Spirochaetaceae</taxon>
        <taxon>Spirochaeta</taxon>
    </lineage>
</organism>